<name>A0AAX4JVJ9_9TREE</name>
<proteinExistence type="predicted"/>
<dbReference type="RefSeq" id="XP_066076155.1">
    <property type="nucleotide sequence ID" value="XM_066220058.1"/>
</dbReference>
<keyword evidence="3" id="KW-1185">Reference proteome</keyword>
<dbReference type="GeneID" id="91094985"/>
<evidence type="ECO:0000256" key="1">
    <source>
        <dbReference type="SAM" id="MobiDB-lite"/>
    </source>
</evidence>
<reference evidence="2 3" key="1">
    <citation type="submission" date="2024-01" db="EMBL/GenBank/DDBJ databases">
        <title>Comparative genomics of Cryptococcus and Kwoniella reveals pathogenesis evolution and contrasting modes of karyotype evolution via chromosome fusion or intercentromeric recombination.</title>
        <authorList>
            <person name="Coelho M.A."/>
            <person name="David-Palma M."/>
            <person name="Shea T."/>
            <person name="Bowers K."/>
            <person name="McGinley-Smith S."/>
            <person name="Mohammad A.W."/>
            <person name="Gnirke A."/>
            <person name="Yurkov A.M."/>
            <person name="Nowrousian M."/>
            <person name="Sun S."/>
            <person name="Cuomo C.A."/>
            <person name="Heitman J."/>
        </authorList>
    </citation>
    <scope>NUCLEOTIDE SEQUENCE [LARGE SCALE GENOMIC DNA]</scope>
    <source>
        <strain evidence="2 3">CBS 6074</strain>
    </source>
</reference>
<organism evidence="2 3">
    <name type="scientific">Kwoniella dendrophila CBS 6074</name>
    <dbReference type="NCBI Taxonomy" id="1295534"/>
    <lineage>
        <taxon>Eukaryota</taxon>
        <taxon>Fungi</taxon>
        <taxon>Dikarya</taxon>
        <taxon>Basidiomycota</taxon>
        <taxon>Agaricomycotina</taxon>
        <taxon>Tremellomycetes</taxon>
        <taxon>Tremellales</taxon>
        <taxon>Cryptococcaceae</taxon>
        <taxon>Kwoniella</taxon>
    </lineage>
</organism>
<dbReference type="EMBL" id="CP144102">
    <property type="protein sequence ID" value="WWC89392.1"/>
    <property type="molecule type" value="Genomic_DNA"/>
</dbReference>
<accession>A0AAX4JVJ9</accession>
<feature type="compositionally biased region" description="Basic and acidic residues" evidence="1">
    <location>
        <begin position="213"/>
        <end position="222"/>
    </location>
</feature>
<feature type="region of interest" description="Disordered" evidence="1">
    <location>
        <begin position="198"/>
        <end position="251"/>
    </location>
</feature>
<evidence type="ECO:0000313" key="3">
    <source>
        <dbReference type="Proteomes" id="UP001355207"/>
    </source>
</evidence>
<protein>
    <submittedName>
        <fullName evidence="2">Uncharacterized protein</fullName>
    </submittedName>
</protein>
<sequence>MEPLIKISSVLRIRVLFSFVKKITIYPDKDCGNPKGRNNFASFHLYDWLDHLNYIPLPNLESLCLCGTRSKPYYPSLATGLLNLLCKPKSLCCKWLDPVYELGNLISLAWDHSLEKIIIHGADQMHFPPTGNYSVRFSIVLHGNENILENAFRILGSLDHPHLKDTFGPWRIVGGDGLILESSRDVNEMVDYMCQIGEDRSERSSSSSEESDANEKVDDRGKMMVFLDKLSATKRGEEESEPPCEVCGGTL</sequence>
<evidence type="ECO:0000313" key="2">
    <source>
        <dbReference type="EMBL" id="WWC89392.1"/>
    </source>
</evidence>
<dbReference type="AlphaFoldDB" id="A0AAX4JVJ9"/>
<gene>
    <name evidence="2" type="ORF">L201_004315</name>
</gene>
<dbReference type="Proteomes" id="UP001355207">
    <property type="component" value="Chromosome 5"/>
</dbReference>